<dbReference type="AlphaFoldDB" id="A0A3M9MXY4"/>
<dbReference type="SMART" id="SM00855">
    <property type="entry name" value="PGAM"/>
    <property type="match status" value="1"/>
</dbReference>
<dbReference type="InterPro" id="IPR029033">
    <property type="entry name" value="His_PPase_superfam"/>
</dbReference>
<dbReference type="PANTHER" id="PTHR47623">
    <property type="entry name" value="OS09G0287300 PROTEIN"/>
    <property type="match status" value="1"/>
</dbReference>
<dbReference type="RefSeq" id="WP_123133467.1">
    <property type="nucleotide sequence ID" value="NZ_RJJE01000009.1"/>
</dbReference>
<dbReference type="OrthoDB" id="9810154at2"/>
<dbReference type="Pfam" id="PF00300">
    <property type="entry name" value="His_Phos_1"/>
    <property type="match status" value="1"/>
</dbReference>
<sequence>MKTLYLLRHAKSSWKYEELSDHDRPLNKRGRADAPLIGQELLERKVKVDLIISSSAVRAITTASLIAKELGLDPEKIGVQEELYHIAADDLVMFIQSLPEEYANVMLVGHNPTFSEVANLLAPEKNIVEMPTASIVALSFDCNYWGQVSSDNAKLLFFDYPKNYR</sequence>
<evidence type="ECO:0000256" key="1">
    <source>
        <dbReference type="PIRSR" id="PIRSR613078-2"/>
    </source>
</evidence>
<dbReference type="PANTHER" id="PTHR47623:SF1">
    <property type="entry name" value="OS09G0287300 PROTEIN"/>
    <property type="match status" value="1"/>
</dbReference>
<evidence type="ECO:0000313" key="2">
    <source>
        <dbReference type="EMBL" id="RNI30389.1"/>
    </source>
</evidence>
<dbReference type="Proteomes" id="UP000271010">
    <property type="component" value="Unassembled WGS sequence"/>
</dbReference>
<dbReference type="InterPro" id="IPR013078">
    <property type="entry name" value="His_Pase_superF_clade-1"/>
</dbReference>
<protein>
    <submittedName>
        <fullName evidence="2">Histidine phosphatase family protein</fullName>
    </submittedName>
</protein>
<dbReference type="SUPFAM" id="SSF53254">
    <property type="entry name" value="Phosphoglycerate mutase-like"/>
    <property type="match status" value="1"/>
</dbReference>
<organism evidence="2 3">
    <name type="scientific">Rufibacter immobilis</name>
    <dbReference type="NCBI Taxonomy" id="1348778"/>
    <lineage>
        <taxon>Bacteria</taxon>
        <taxon>Pseudomonadati</taxon>
        <taxon>Bacteroidota</taxon>
        <taxon>Cytophagia</taxon>
        <taxon>Cytophagales</taxon>
        <taxon>Hymenobacteraceae</taxon>
        <taxon>Rufibacter</taxon>
    </lineage>
</organism>
<evidence type="ECO:0000313" key="3">
    <source>
        <dbReference type="Proteomes" id="UP000271010"/>
    </source>
</evidence>
<keyword evidence="3" id="KW-1185">Reference proteome</keyword>
<reference evidence="2 3" key="1">
    <citation type="submission" date="2018-11" db="EMBL/GenBank/DDBJ databases">
        <title>Rufibacter latericius sp. nov., isolated from water in Baiyang Lake.</title>
        <authorList>
            <person name="Yang Y."/>
        </authorList>
    </citation>
    <scope>NUCLEOTIDE SEQUENCE [LARGE SCALE GENOMIC DNA]</scope>
    <source>
        <strain evidence="2 3">MCC P1</strain>
    </source>
</reference>
<name>A0A3M9MXY4_9BACT</name>
<dbReference type="CDD" id="cd07067">
    <property type="entry name" value="HP_PGM_like"/>
    <property type="match status" value="1"/>
</dbReference>
<proteinExistence type="predicted"/>
<accession>A0A3M9MXY4</accession>
<dbReference type="EMBL" id="RJJE01000009">
    <property type="protein sequence ID" value="RNI30389.1"/>
    <property type="molecule type" value="Genomic_DNA"/>
</dbReference>
<dbReference type="Gene3D" id="3.40.50.1240">
    <property type="entry name" value="Phosphoglycerate mutase-like"/>
    <property type="match status" value="1"/>
</dbReference>
<feature type="binding site" evidence="1">
    <location>
        <position position="58"/>
    </location>
    <ligand>
        <name>substrate</name>
    </ligand>
</feature>
<gene>
    <name evidence="2" type="ORF">EFA69_11045</name>
</gene>
<comment type="caution">
    <text evidence="2">The sequence shown here is derived from an EMBL/GenBank/DDBJ whole genome shotgun (WGS) entry which is preliminary data.</text>
</comment>